<accession>A0ACB8AX62</accession>
<name>A0ACB8AX62_9AGAM</name>
<comment type="caution">
    <text evidence="1">The sequence shown here is derived from an EMBL/GenBank/DDBJ whole genome shotgun (WGS) entry which is preliminary data.</text>
</comment>
<reference evidence="1" key="1">
    <citation type="journal article" date="2021" name="New Phytol.">
        <title>Evolutionary innovations through gain and loss of genes in the ectomycorrhizal Boletales.</title>
        <authorList>
            <person name="Wu G."/>
            <person name="Miyauchi S."/>
            <person name="Morin E."/>
            <person name="Kuo A."/>
            <person name="Drula E."/>
            <person name="Varga T."/>
            <person name="Kohler A."/>
            <person name="Feng B."/>
            <person name="Cao Y."/>
            <person name="Lipzen A."/>
            <person name="Daum C."/>
            <person name="Hundley H."/>
            <person name="Pangilinan J."/>
            <person name="Johnson J."/>
            <person name="Barry K."/>
            <person name="LaButti K."/>
            <person name="Ng V."/>
            <person name="Ahrendt S."/>
            <person name="Min B."/>
            <person name="Choi I.G."/>
            <person name="Park H."/>
            <person name="Plett J.M."/>
            <person name="Magnuson J."/>
            <person name="Spatafora J.W."/>
            <person name="Nagy L.G."/>
            <person name="Henrissat B."/>
            <person name="Grigoriev I.V."/>
            <person name="Yang Z.L."/>
            <person name="Xu J."/>
            <person name="Martin F.M."/>
        </authorList>
    </citation>
    <scope>NUCLEOTIDE SEQUENCE</scope>
    <source>
        <strain evidence="1">KUC20120723A-06</strain>
    </source>
</reference>
<evidence type="ECO:0000313" key="2">
    <source>
        <dbReference type="Proteomes" id="UP000790709"/>
    </source>
</evidence>
<dbReference type="Proteomes" id="UP000790709">
    <property type="component" value="Unassembled WGS sequence"/>
</dbReference>
<gene>
    <name evidence="1" type="ORF">BV22DRAFT_1025326</name>
</gene>
<sequence length="170" mass="19700">QVILKNDCIYKHNLVRINYTAYDVQHTQDIVNPWTEHCNIMMLAQQDSADPTHPVRHPFCYTKVLGIYHTNIIYVGPGMVDYRAKWMEVLWVHWCELVELQATWNSGRLDAVQFVPMAEDDAFGFIDPSDVMRSCHLIPTFSKGTLHPDGVAMSHCAQDGDDWKLYYVNR</sequence>
<feature type="non-terminal residue" evidence="1">
    <location>
        <position position="1"/>
    </location>
</feature>
<proteinExistence type="predicted"/>
<dbReference type="EMBL" id="MU266879">
    <property type="protein sequence ID" value="KAH7917995.1"/>
    <property type="molecule type" value="Genomic_DNA"/>
</dbReference>
<protein>
    <submittedName>
        <fullName evidence="1">Uncharacterized protein</fullName>
    </submittedName>
</protein>
<keyword evidence="2" id="KW-1185">Reference proteome</keyword>
<organism evidence="1 2">
    <name type="scientific">Leucogyrophana mollusca</name>
    <dbReference type="NCBI Taxonomy" id="85980"/>
    <lineage>
        <taxon>Eukaryota</taxon>
        <taxon>Fungi</taxon>
        <taxon>Dikarya</taxon>
        <taxon>Basidiomycota</taxon>
        <taxon>Agaricomycotina</taxon>
        <taxon>Agaricomycetes</taxon>
        <taxon>Agaricomycetidae</taxon>
        <taxon>Boletales</taxon>
        <taxon>Boletales incertae sedis</taxon>
        <taxon>Leucogyrophana</taxon>
    </lineage>
</organism>
<evidence type="ECO:0000313" key="1">
    <source>
        <dbReference type="EMBL" id="KAH7917995.1"/>
    </source>
</evidence>